<organism evidence="1">
    <name type="scientific">marine sediment metagenome</name>
    <dbReference type="NCBI Taxonomy" id="412755"/>
    <lineage>
        <taxon>unclassified sequences</taxon>
        <taxon>metagenomes</taxon>
        <taxon>ecological metagenomes</taxon>
    </lineage>
</organism>
<evidence type="ECO:0000313" key="1">
    <source>
        <dbReference type="EMBL" id="GAG31746.1"/>
    </source>
</evidence>
<reference evidence="1" key="1">
    <citation type="journal article" date="2014" name="Front. Microbiol.">
        <title>High frequency of phylogenetically diverse reductive dehalogenase-homologous genes in deep subseafloor sedimentary metagenomes.</title>
        <authorList>
            <person name="Kawai M."/>
            <person name="Futagami T."/>
            <person name="Toyoda A."/>
            <person name="Takaki Y."/>
            <person name="Nishi S."/>
            <person name="Hori S."/>
            <person name="Arai W."/>
            <person name="Tsubouchi T."/>
            <person name="Morono Y."/>
            <person name="Uchiyama I."/>
            <person name="Ito T."/>
            <person name="Fujiyama A."/>
            <person name="Inagaki F."/>
            <person name="Takami H."/>
        </authorList>
    </citation>
    <scope>NUCLEOTIDE SEQUENCE</scope>
    <source>
        <strain evidence="1">Expedition CK06-06</strain>
    </source>
</reference>
<dbReference type="EMBL" id="BARS01044031">
    <property type="protein sequence ID" value="GAG31746.1"/>
    <property type="molecule type" value="Genomic_DNA"/>
</dbReference>
<name>X0Y4G7_9ZZZZ</name>
<comment type="caution">
    <text evidence="1">The sequence shown here is derived from an EMBL/GenBank/DDBJ whole genome shotgun (WGS) entry which is preliminary data.</text>
</comment>
<sequence>EKAAVVYRQAWKDRKVSKLAKDILYDAGLFDFDVTNPTMPIFEGVDVGVDIVANNIQHQIGDLTSGDLNFGCMTPGPPGVIYYTTVDQQTSKTRLHAYSIESGESVMISSQIAGAVSASYVVAMVCNQAEDSNSRFIAGFVADSSAANVKPFLFRFDTGVGVVNTNITVQNAGSVNGTSAIRSDTEAVKKLLIGQKVLLNGNRMVFVGAFSNRAAVYSMNCLSVTKFQAEDNTTIWEHFKTPTMTNTTR</sequence>
<dbReference type="AlphaFoldDB" id="X0Y4G7"/>
<feature type="non-terminal residue" evidence="1">
    <location>
        <position position="249"/>
    </location>
</feature>
<proteinExistence type="predicted"/>
<accession>X0Y4G7</accession>
<protein>
    <submittedName>
        <fullName evidence="1">Uncharacterized protein</fullName>
    </submittedName>
</protein>
<gene>
    <name evidence="1" type="ORF">S01H1_66582</name>
</gene>
<feature type="non-terminal residue" evidence="1">
    <location>
        <position position="1"/>
    </location>
</feature>